<organism evidence="2 3">
    <name type="scientific">Rhodoferax antarcticus ANT.BR</name>
    <dbReference type="NCBI Taxonomy" id="1111071"/>
    <lineage>
        <taxon>Bacteria</taxon>
        <taxon>Pseudomonadati</taxon>
        <taxon>Pseudomonadota</taxon>
        <taxon>Betaproteobacteria</taxon>
        <taxon>Burkholderiales</taxon>
        <taxon>Comamonadaceae</taxon>
        <taxon>Rhodoferax</taxon>
    </lineage>
</organism>
<dbReference type="SMART" id="SM00382">
    <property type="entry name" value="AAA"/>
    <property type="match status" value="1"/>
</dbReference>
<dbReference type="Proteomes" id="UP000185911">
    <property type="component" value="Unassembled WGS sequence"/>
</dbReference>
<dbReference type="AlphaFoldDB" id="A0A1Q8YGU4"/>
<protein>
    <submittedName>
        <fullName evidence="2">Putative ATPase</fullName>
    </submittedName>
</protein>
<dbReference type="NCBIfam" id="TIGR03015">
    <property type="entry name" value="pepcterm_ATPase"/>
    <property type="match status" value="1"/>
</dbReference>
<dbReference type="Gene3D" id="3.40.50.300">
    <property type="entry name" value="P-loop containing nucleotide triphosphate hydrolases"/>
    <property type="match status" value="1"/>
</dbReference>
<dbReference type="STRING" id="81479.RA876_00285"/>
<dbReference type="InterPro" id="IPR017466">
    <property type="entry name" value="XrtA-assoc_ATPase-like"/>
</dbReference>
<dbReference type="InterPro" id="IPR027417">
    <property type="entry name" value="P-loop_NTPase"/>
</dbReference>
<dbReference type="EMBL" id="MSYM01000008">
    <property type="protein sequence ID" value="OLP07284.1"/>
    <property type="molecule type" value="Genomic_DNA"/>
</dbReference>
<feature type="domain" description="AAA+ ATPase" evidence="1">
    <location>
        <begin position="42"/>
        <end position="249"/>
    </location>
</feature>
<dbReference type="RefSeq" id="WP_075585636.1">
    <property type="nucleotide sequence ID" value="NZ_MSYM01000008.1"/>
</dbReference>
<evidence type="ECO:0000259" key="1">
    <source>
        <dbReference type="SMART" id="SM00382"/>
    </source>
</evidence>
<sequence length="374" mass="41148">MYADFFGLSSEPFQINPDPRFYYASKQHRRAKAYLEYGVMRNEGFIVITGEVGAGKTTVVRGLLEGLDADKVVAANLVTTQLDAEDTLRMVGAAFGVRVKDVSKSDLLMALEAFLVNHTSQGKRCLLIVDEAQNLTHRAVEELRMLSNFQYGQQALLQTFLIGQPEFRSILQSPGMQQLRQRVTATCHIGPLDLAETQGYIEHRLKCAGGKPERPSFDEAAFEAIFKATNGIPRRVNLLCDRLLLSGFLANKDTFDLAAVNEVTTELNEESSAPIRTVAASPAPEGPGWTDSFTQGLGYATAPLDVDLTQLHLPASLGQAISGQIATLNAEQYDIRLRRLEGSALRLERINLEILVMLQRLVKVASVEPPDKEG</sequence>
<name>A0A1Q8YGU4_9BURK</name>
<dbReference type="GO" id="GO:0016887">
    <property type="term" value="F:ATP hydrolysis activity"/>
    <property type="evidence" value="ECO:0007669"/>
    <property type="project" value="InterPro"/>
</dbReference>
<proteinExistence type="predicted"/>
<dbReference type="InterPro" id="IPR049945">
    <property type="entry name" value="AAA_22"/>
</dbReference>
<dbReference type="PANTHER" id="PTHR35894">
    <property type="entry name" value="GENERAL SECRETION PATHWAY PROTEIN A-RELATED"/>
    <property type="match status" value="1"/>
</dbReference>
<dbReference type="InterPro" id="IPR052026">
    <property type="entry name" value="ExeA_AAA_ATPase_DNA-bind"/>
</dbReference>
<evidence type="ECO:0000313" key="3">
    <source>
        <dbReference type="Proteomes" id="UP000185911"/>
    </source>
</evidence>
<evidence type="ECO:0000313" key="2">
    <source>
        <dbReference type="EMBL" id="OLP07284.1"/>
    </source>
</evidence>
<accession>A0A1Q8YGU4</accession>
<dbReference type="SUPFAM" id="SSF52540">
    <property type="entry name" value="P-loop containing nucleoside triphosphate hydrolases"/>
    <property type="match status" value="1"/>
</dbReference>
<dbReference type="PANTHER" id="PTHR35894:SF1">
    <property type="entry name" value="PHOSPHORIBULOKINASE _ URIDINE KINASE FAMILY"/>
    <property type="match status" value="1"/>
</dbReference>
<reference evidence="2 3" key="1">
    <citation type="submission" date="2017-01" db="EMBL/GenBank/DDBJ databases">
        <title>Genome sequence of Rhodoferax antarcticus ANT.BR, a psychrophilic purple nonsulfur bacterium from an Antarctic microbial mat.</title>
        <authorList>
            <person name="Baker J."/>
            <person name="Riester C."/>
            <person name="Skinner B."/>
            <person name="Newell A."/>
            <person name="Swingley W."/>
            <person name="Madigan M."/>
            <person name="Jung D."/>
            <person name="Asao M."/>
            <person name="Chen M."/>
            <person name="Loughlin P."/>
            <person name="Pan H."/>
            <person name="Lin S."/>
            <person name="Li N."/>
            <person name="Shaw J."/>
            <person name="Prado M."/>
            <person name="Sherman C."/>
            <person name="Li X."/>
            <person name="Tang J."/>
            <person name="Blankenship R."/>
            <person name="Zhao T."/>
            <person name="Touchman J."/>
            <person name="Sattley M."/>
        </authorList>
    </citation>
    <scope>NUCLEOTIDE SEQUENCE [LARGE SCALE GENOMIC DNA]</scope>
    <source>
        <strain evidence="2 3">ANT.BR</strain>
    </source>
</reference>
<dbReference type="InterPro" id="IPR003593">
    <property type="entry name" value="AAA+_ATPase"/>
</dbReference>
<dbReference type="Pfam" id="PF13401">
    <property type="entry name" value="AAA_22"/>
    <property type="match status" value="1"/>
</dbReference>
<comment type="caution">
    <text evidence="2">The sequence shown here is derived from an EMBL/GenBank/DDBJ whole genome shotgun (WGS) entry which is preliminary data.</text>
</comment>
<gene>
    <name evidence="2" type="ORF">BLL52_1114</name>
</gene>
<keyword evidence="3" id="KW-1185">Reference proteome</keyword>